<comment type="subcellular location">
    <subcellularLocation>
        <location evidence="1 8">Membrane</location>
        <topology evidence="1 8">Multi-pass membrane protein</topology>
    </subcellularLocation>
</comment>
<keyword evidence="11" id="KW-1185">Reference proteome</keyword>
<comment type="caution">
    <text evidence="10">The sequence shown here is derived from an EMBL/GenBank/DDBJ whole genome shotgun (WGS) entry which is preliminary data.</text>
</comment>
<evidence type="ECO:0000256" key="6">
    <source>
        <dbReference type="ARBA" id="ARBA00023065"/>
    </source>
</evidence>
<dbReference type="PANTHER" id="PTHR11040">
    <property type="entry name" value="ZINC/IRON TRANSPORTER"/>
    <property type="match status" value="1"/>
</dbReference>
<evidence type="ECO:0000256" key="8">
    <source>
        <dbReference type="RuleBase" id="RU362088"/>
    </source>
</evidence>
<dbReference type="InParanoid" id="A0A409V8K0"/>
<dbReference type="NCBIfam" id="TIGR00820">
    <property type="entry name" value="zip"/>
    <property type="match status" value="1"/>
</dbReference>
<dbReference type="Proteomes" id="UP000284842">
    <property type="component" value="Unassembled WGS sequence"/>
</dbReference>
<evidence type="ECO:0000256" key="2">
    <source>
        <dbReference type="ARBA" id="ARBA00006939"/>
    </source>
</evidence>
<feature type="transmembrane region" description="Helical" evidence="8">
    <location>
        <begin position="596"/>
        <end position="618"/>
    </location>
</feature>
<feature type="region of interest" description="Disordered" evidence="9">
    <location>
        <begin position="38"/>
        <end position="58"/>
    </location>
</feature>
<dbReference type="PANTHER" id="PTHR11040:SF32">
    <property type="entry name" value="ZINC-REGULATED TRANSPORTER 1"/>
    <property type="match status" value="1"/>
</dbReference>
<feature type="transmembrane region" description="Helical" evidence="8">
    <location>
        <begin position="671"/>
        <end position="691"/>
    </location>
</feature>
<gene>
    <name evidence="10" type="ORF">CVT24_006294</name>
</gene>
<feature type="transmembrane region" description="Helical" evidence="8">
    <location>
        <begin position="638"/>
        <end position="659"/>
    </location>
</feature>
<evidence type="ECO:0000256" key="4">
    <source>
        <dbReference type="ARBA" id="ARBA00022692"/>
    </source>
</evidence>
<proteinExistence type="inferred from homology"/>
<protein>
    <submittedName>
        <fullName evidence="10">Uncharacterized protein</fullName>
    </submittedName>
</protein>
<feature type="compositionally biased region" description="Low complexity" evidence="9">
    <location>
        <begin position="493"/>
        <end position="502"/>
    </location>
</feature>
<dbReference type="OrthoDB" id="448280at2759"/>
<feature type="transmembrane region" description="Helical" evidence="8">
    <location>
        <begin position="451"/>
        <end position="473"/>
    </location>
</feature>
<accession>A0A409V8K0</accession>
<dbReference type="InterPro" id="IPR003689">
    <property type="entry name" value="ZIP"/>
</dbReference>
<dbReference type="STRING" id="181874.A0A409V8K0"/>
<evidence type="ECO:0000256" key="7">
    <source>
        <dbReference type="ARBA" id="ARBA00023136"/>
    </source>
</evidence>
<dbReference type="InterPro" id="IPR004698">
    <property type="entry name" value="Zn/Fe_permease_fun/pln"/>
</dbReference>
<feature type="transmembrane region" description="Helical" evidence="8">
    <location>
        <begin position="377"/>
        <end position="397"/>
    </location>
</feature>
<keyword evidence="7 8" id="KW-0472">Membrane</keyword>
<evidence type="ECO:0000256" key="9">
    <source>
        <dbReference type="SAM" id="MobiDB-lite"/>
    </source>
</evidence>
<evidence type="ECO:0000256" key="1">
    <source>
        <dbReference type="ARBA" id="ARBA00004141"/>
    </source>
</evidence>
<organism evidence="10 11">
    <name type="scientific">Panaeolus cyanescens</name>
    <dbReference type="NCBI Taxonomy" id="181874"/>
    <lineage>
        <taxon>Eukaryota</taxon>
        <taxon>Fungi</taxon>
        <taxon>Dikarya</taxon>
        <taxon>Basidiomycota</taxon>
        <taxon>Agaricomycotina</taxon>
        <taxon>Agaricomycetes</taxon>
        <taxon>Agaricomycetidae</taxon>
        <taxon>Agaricales</taxon>
        <taxon>Agaricineae</taxon>
        <taxon>Galeropsidaceae</taxon>
        <taxon>Panaeolus</taxon>
    </lineage>
</organism>
<keyword evidence="3 8" id="KW-0813">Transport</keyword>
<keyword evidence="4 8" id="KW-0812">Transmembrane</keyword>
<name>A0A409V8K0_9AGAR</name>
<evidence type="ECO:0000256" key="5">
    <source>
        <dbReference type="ARBA" id="ARBA00022989"/>
    </source>
</evidence>
<evidence type="ECO:0000313" key="10">
    <source>
        <dbReference type="EMBL" id="PPQ62896.1"/>
    </source>
</evidence>
<feature type="transmembrane region" description="Helical" evidence="8">
    <location>
        <begin position="535"/>
        <end position="558"/>
    </location>
</feature>
<dbReference type="EMBL" id="NHTK01006136">
    <property type="protein sequence ID" value="PPQ62896.1"/>
    <property type="molecule type" value="Genomic_DNA"/>
</dbReference>
<dbReference type="Pfam" id="PF02535">
    <property type="entry name" value="Zip"/>
    <property type="match status" value="1"/>
</dbReference>
<feature type="transmembrane region" description="Helical" evidence="8">
    <location>
        <begin position="564"/>
        <end position="584"/>
    </location>
</feature>
<dbReference type="AlphaFoldDB" id="A0A409V8K0"/>
<dbReference type="GO" id="GO:0005385">
    <property type="term" value="F:zinc ion transmembrane transporter activity"/>
    <property type="evidence" value="ECO:0007669"/>
    <property type="project" value="InterPro"/>
</dbReference>
<feature type="compositionally biased region" description="Acidic residues" evidence="9">
    <location>
        <begin position="43"/>
        <end position="58"/>
    </location>
</feature>
<evidence type="ECO:0000256" key="3">
    <source>
        <dbReference type="ARBA" id="ARBA00022448"/>
    </source>
</evidence>
<sequence length="692" mass="76550">MEHNTCSEGFYKKEIRENINSEPSKTAEERHKMIQLLQRFEDESQQEDPLDSDDDDDSSDLMSRFASIDISSVSSEVLWSLLKPDERDKFLKALQNPSSDLAKKLLSSDLLEAEIQQPWWKLDDMSNKPANREIAEVSRIPDSLVSEMRRRYQSCLSYLNSVAYAYITRHLGTSPLCYLQFDFPEYHEAIRIFTRMVPFLTDRKSTTLYPDLLTAVTDLWAGFELGSVSSELFALLLEDTAELLSPMKVIEESTPSLGSSSISDYSSHPHSKALRVLSDIYHLFSLRGEDMGSSAAPESKRSQHVTQKLVFYSGYVLSTPSGILNGLVANIRMVARRYEVEMSGHHHHHHDHDDDVLGAILNCGNGGGSDLHFHLRIASIFIILVGATGGALFPILAKRSTWLHVPKSVFDFAKYFGSGVIIATAFVHLLSHGLEALESPCLSEKWHEFHYGMAFCLLSIFAIFIIEIVAFRVGTSKLKKLGRSHDAHGHGPGSHAAHGPEGSFDDKSKNDTNSSDVEVARTPTHPFQDSMTTQIIGVAILEFGVVLHSILIGLTLAVDENFKILFIVILFHQTFEGLGIGARLAHLELAQKYRWIPMAGAIIYGLTTPIGIAAGLGVRSTYNPGSATASIVTGVMDSISAGILVYTGLVELFAHEFLFNKEMMNASNGRLAYAIGCMCLGCALMSLLGRWA</sequence>
<feature type="region of interest" description="Disordered" evidence="9">
    <location>
        <begin position="484"/>
        <end position="523"/>
    </location>
</feature>
<reference evidence="10 11" key="1">
    <citation type="journal article" date="2018" name="Evol. Lett.">
        <title>Horizontal gene cluster transfer increased hallucinogenic mushroom diversity.</title>
        <authorList>
            <person name="Reynolds H.T."/>
            <person name="Vijayakumar V."/>
            <person name="Gluck-Thaler E."/>
            <person name="Korotkin H.B."/>
            <person name="Matheny P.B."/>
            <person name="Slot J.C."/>
        </authorList>
    </citation>
    <scope>NUCLEOTIDE SEQUENCE [LARGE SCALE GENOMIC DNA]</scope>
    <source>
        <strain evidence="10 11">2629</strain>
    </source>
</reference>
<dbReference type="GO" id="GO:0005886">
    <property type="term" value="C:plasma membrane"/>
    <property type="evidence" value="ECO:0007669"/>
    <property type="project" value="TreeGrafter"/>
</dbReference>
<keyword evidence="6 8" id="KW-0406">Ion transport</keyword>
<keyword evidence="5 8" id="KW-1133">Transmembrane helix</keyword>
<feature type="transmembrane region" description="Helical" evidence="8">
    <location>
        <begin position="409"/>
        <end position="431"/>
    </location>
</feature>
<comment type="similarity">
    <text evidence="2 8">Belongs to the ZIP transporter (TC 2.A.5) family.</text>
</comment>
<evidence type="ECO:0000313" key="11">
    <source>
        <dbReference type="Proteomes" id="UP000284842"/>
    </source>
</evidence>